<organism evidence="1 2">
    <name type="scientific">Ficus carica</name>
    <name type="common">Common fig</name>
    <dbReference type="NCBI Taxonomy" id="3494"/>
    <lineage>
        <taxon>Eukaryota</taxon>
        <taxon>Viridiplantae</taxon>
        <taxon>Streptophyta</taxon>
        <taxon>Embryophyta</taxon>
        <taxon>Tracheophyta</taxon>
        <taxon>Spermatophyta</taxon>
        <taxon>Magnoliopsida</taxon>
        <taxon>eudicotyledons</taxon>
        <taxon>Gunneridae</taxon>
        <taxon>Pentapetalae</taxon>
        <taxon>rosids</taxon>
        <taxon>fabids</taxon>
        <taxon>Rosales</taxon>
        <taxon>Moraceae</taxon>
        <taxon>Ficeae</taxon>
        <taxon>Ficus</taxon>
    </lineage>
</organism>
<name>A0AA88JH57_FICCA</name>
<evidence type="ECO:0000313" key="1">
    <source>
        <dbReference type="EMBL" id="GMN74494.1"/>
    </source>
</evidence>
<accession>A0AA88JH57</accession>
<dbReference type="Proteomes" id="UP001187192">
    <property type="component" value="Unassembled WGS sequence"/>
</dbReference>
<gene>
    <name evidence="1" type="ORF">TIFTF001_052387</name>
</gene>
<protein>
    <submittedName>
        <fullName evidence="1">Uncharacterized protein</fullName>
    </submittedName>
</protein>
<sequence>MSGGPTQVASYGWLGFSLELTQVQFWSASHGNEPHFSSVVREPLEFGVCRGRFHLGSCSGTSNSGRSTWVTGKFYPGQQAWYLGKFYLGHGEVLPGTTMSSDAELTGCSMIRLELGSRGPGYPGCFPRPWLEWSVARGASVAAGGDVTRCRSGQAEPAVDGTSVRKGVTGGARAPRALSLWNALTGHSGPLASGMHWCEGARLVFWSAIRHTRVDGALRQDGKAQAPIKPSVNGVWSALLGSDIRVALGTRGGSDRASRLVVWVRIDGYFHFHVPGLVWCPSRVLPILVGARSWDLAPWSRTAGAGRLLGQISSWVLLGHFQFWSVPGHGTSLRGSGTAEAGGLLGQMSGGPAQVVSYGWLGFSLELTQVQLWSASHGKEPHFSSVVREPLEFAGAGGLLGQMSGGPAQVASYGWLGFSLELTQVQLWSASHGNEPHFSSVVREPLKFGVCRGRFILGPARALPILVGARSWDLTPWSDNHRSLVFAGQQAWYSGKFYLGHGEVLPGSTSMVPGEVLPGSRR</sequence>
<dbReference type="EMBL" id="BTGU01010893">
    <property type="protein sequence ID" value="GMN74494.1"/>
    <property type="molecule type" value="Genomic_DNA"/>
</dbReference>
<dbReference type="AlphaFoldDB" id="A0AA88JH57"/>
<comment type="caution">
    <text evidence="1">The sequence shown here is derived from an EMBL/GenBank/DDBJ whole genome shotgun (WGS) entry which is preliminary data.</text>
</comment>
<proteinExistence type="predicted"/>
<feature type="non-terminal residue" evidence="1">
    <location>
        <position position="522"/>
    </location>
</feature>
<evidence type="ECO:0000313" key="2">
    <source>
        <dbReference type="Proteomes" id="UP001187192"/>
    </source>
</evidence>
<reference evidence="1" key="1">
    <citation type="submission" date="2023-07" db="EMBL/GenBank/DDBJ databases">
        <title>draft genome sequence of fig (Ficus carica).</title>
        <authorList>
            <person name="Takahashi T."/>
            <person name="Nishimura K."/>
        </authorList>
    </citation>
    <scope>NUCLEOTIDE SEQUENCE</scope>
</reference>
<keyword evidence="2" id="KW-1185">Reference proteome</keyword>